<feature type="region of interest" description="Disordered" evidence="1">
    <location>
        <begin position="1"/>
        <end position="20"/>
    </location>
</feature>
<evidence type="ECO:0000313" key="4">
    <source>
        <dbReference type="Proteomes" id="UP000005240"/>
    </source>
</evidence>
<feature type="region of interest" description="Disordered" evidence="1">
    <location>
        <begin position="73"/>
        <end position="115"/>
    </location>
</feature>
<name>A0A0C4EMS7_PUCT1</name>
<dbReference type="VEuPathDB" id="FungiDB:PTTG_02067"/>
<dbReference type="EMBL" id="ADAS02000058">
    <property type="protein sequence ID" value="OAV92838.1"/>
    <property type="molecule type" value="Genomic_DNA"/>
</dbReference>
<gene>
    <name evidence="2" type="ORF">PTTG_02067</name>
</gene>
<evidence type="ECO:0000313" key="3">
    <source>
        <dbReference type="EnsemblFungi" id="PTTG_02067-t43_1-p1"/>
    </source>
</evidence>
<protein>
    <submittedName>
        <fullName evidence="2 3">Uncharacterized protein</fullName>
    </submittedName>
</protein>
<evidence type="ECO:0000256" key="1">
    <source>
        <dbReference type="SAM" id="MobiDB-lite"/>
    </source>
</evidence>
<reference evidence="2" key="2">
    <citation type="submission" date="2016-05" db="EMBL/GenBank/DDBJ databases">
        <title>Comparative analysis highlights variable genome content of wheat rusts and divergence of the mating loci.</title>
        <authorList>
            <person name="Cuomo C.A."/>
            <person name="Bakkeren G."/>
            <person name="Szabo L."/>
            <person name="Khalil H."/>
            <person name="Joly D."/>
            <person name="Goldberg J."/>
            <person name="Young S."/>
            <person name="Zeng Q."/>
            <person name="Fellers J."/>
        </authorList>
    </citation>
    <scope>NUCLEOTIDE SEQUENCE [LARGE SCALE GENOMIC DNA]</scope>
    <source>
        <strain evidence="2">1-1 BBBD Race 1</strain>
    </source>
</reference>
<keyword evidence="4" id="KW-1185">Reference proteome</keyword>
<dbReference type="AlphaFoldDB" id="A0A0C4EMS7"/>
<reference evidence="3" key="4">
    <citation type="submission" date="2025-05" db="UniProtKB">
        <authorList>
            <consortium name="EnsemblFungi"/>
        </authorList>
    </citation>
    <scope>IDENTIFICATION</scope>
    <source>
        <strain evidence="3">isolate 1-1 / race 1 (BBBD)</strain>
    </source>
</reference>
<dbReference type="OMA" id="YTSIMKL"/>
<dbReference type="EnsemblFungi" id="PTTG_02067-t43_1">
    <property type="protein sequence ID" value="PTTG_02067-t43_1-p1"/>
    <property type="gene ID" value="PTTG_02067"/>
</dbReference>
<evidence type="ECO:0000313" key="2">
    <source>
        <dbReference type="EMBL" id="OAV92838.1"/>
    </source>
</evidence>
<sequence length="147" mass="15150">MPDAKRASSNPFPAQSTIHHPSNLNSTIVLISSSSAHPSSTNVTVKTYTSIMKLSITCIILLSVVSMSLCATVPRGEPGLTPPGSEKKPPTTELSTGTGANKKPKPESGNRRQAASMIVSTVGKGLNAGGLKMPGDILNSVASGIKR</sequence>
<proteinExistence type="predicted"/>
<organism evidence="2">
    <name type="scientific">Puccinia triticina (isolate 1-1 / race 1 (BBBD))</name>
    <name type="common">Brown leaf rust fungus</name>
    <dbReference type="NCBI Taxonomy" id="630390"/>
    <lineage>
        <taxon>Eukaryota</taxon>
        <taxon>Fungi</taxon>
        <taxon>Dikarya</taxon>
        <taxon>Basidiomycota</taxon>
        <taxon>Pucciniomycotina</taxon>
        <taxon>Pucciniomycetes</taxon>
        <taxon>Pucciniales</taxon>
        <taxon>Pucciniaceae</taxon>
        <taxon>Puccinia</taxon>
    </lineage>
</organism>
<reference evidence="3 4" key="3">
    <citation type="journal article" date="2017" name="G3 (Bethesda)">
        <title>Comparative analysis highlights variable genome content of wheat rusts and divergence of the mating loci.</title>
        <authorList>
            <person name="Cuomo C.A."/>
            <person name="Bakkeren G."/>
            <person name="Khalil H.B."/>
            <person name="Panwar V."/>
            <person name="Joly D."/>
            <person name="Linning R."/>
            <person name="Sakthikumar S."/>
            <person name="Song X."/>
            <person name="Adiconis X."/>
            <person name="Fan L."/>
            <person name="Goldberg J.M."/>
            <person name="Levin J.Z."/>
            <person name="Young S."/>
            <person name="Zeng Q."/>
            <person name="Anikster Y."/>
            <person name="Bruce M."/>
            <person name="Wang M."/>
            <person name="Yin C."/>
            <person name="McCallum B."/>
            <person name="Szabo L.J."/>
            <person name="Hulbert S."/>
            <person name="Chen X."/>
            <person name="Fellers J.P."/>
        </authorList>
    </citation>
    <scope>NUCLEOTIDE SEQUENCE</scope>
    <source>
        <strain evidence="4">Isolate 1-1 / race 1 (BBBD)</strain>
        <strain evidence="3">isolate 1-1 / race 1 (BBBD)</strain>
    </source>
</reference>
<accession>A0A0C4EMS7</accession>
<reference evidence="2" key="1">
    <citation type="submission" date="2009-11" db="EMBL/GenBank/DDBJ databases">
        <authorList>
            <consortium name="The Broad Institute Genome Sequencing Platform"/>
            <person name="Ward D."/>
            <person name="Feldgarden M."/>
            <person name="Earl A."/>
            <person name="Young S.K."/>
            <person name="Zeng Q."/>
            <person name="Koehrsen M."/>
            <person name="Alvarado L."/>
            <person name="Berlin A."/>
            <person name="Bochicchio J."/>
            <person name="Borenstein D."/>
            <person name="Chapman S.B."/>
            <person name="Chen Z."/>
            <person name="Engels R."/>
            <person name="Freedman E."/>
            <person name="Gellesch M."/>
            <person name="Goldberg J."/>
            <person name="Griggs A."/>
            <person name="Gujja S."/>
            <person name="Heilman E."/>
            <person name="Heiman D."/>
            <person name="Hepburn T."/>
            <person name="Howarth C."/>
            <person name="Jen D."/>
            <person name="Larson L."/>
            <person name="Lewis B."/>
            <person name="Mehta T."/>
            <person name="Park D."/>
            <person name="Pearson M."/>
            <person name="Roberts A."/>
            <person name="Saif S."/>
            <person name="Shea T."/>
            <person name="Shenoy N."/>
            <person name="Sisk P."/>
            <person name="Stolte C."/>
            <person name="Sykes S."/>
            <person name="Thomson T."/>
            <person name="Walk T."/>
            <person name="White J."/>
            <person name="Yandava C."/>
            <person name="Izard J."/>
            <person name="Baranova O.V."/>
            <person name="Blanton J.M."/>
            <person name="Tanner A.C."/>
            <person name="Dewhirst F.E."/>
            <person name="Haas B."/>
            <person name="Nusbaum C."/>
            <person name="Birren B."/>
        </authorList>
    </citation>
    <scope>NUCLEOTIDE SEQUENCE [LARGE SCALE GENOMIC DNA]</scope>
    <source>
        <strain evidence="2">1-1 BBBD Race 1</strain>
    </source>
</reference>
<dbReference type="Proteomes" id="UP000005240">
    <property type="component" value="Unassembled WGS sequence"/>
</dbReference>
<feature type="compositionally biased region" description="Polar residues" evidence="1">
    <location>
        <begin position="7"/>
        <end position="20"/>
    </location>
</feature>